<keyword evidence="3 5" id="KW-0418">Kinase</keyword>
<protein>
    <submittedName>
        <fullName evidence="5">FGGY family carbohydrate kinase</fullName>
    </submittedName>
</protein>
<dbReference type="InterPro" id="IPR043129">
    <property type="entry name" value="ATPase_NBD"/>
</dbReference>
<reference evidence="6" key="1">
    <citation type="submission" date="2023-07" db="EMBL/GenBank/DDBJ databases">
        <title>Description of three actinobacteria isolated from air of manufacturing shop in a pharmaceutical factory.</title>
        <authorList>
            <person name="Zhang D.-F."/>
        </authorList>
    </citation>
    <scope>NUCLEOTIDE SEQUENCE [LARGE SCALE GENOMIC DNA]</scope>
    <source>
        <strain evidence="6">CCTCC AB 2011122</strain>
    </source>
</reference>
<sequence>MADHILAIDQGTTSSRAIIFDKSGSIVSTGQLEHEQIFPKAGWVEHDPMEIWRNTRE</sequence>
<dbReference type="RefSeq" id="WP_310520286.1">
    <property type="nucleotide sequence ID" value="NZ_JAVKGS010000001.1"/>
</dbReference>
<proteinExistence type="inferred from homology"/>
<keyword evidence="2" id="KW-0808">Transferase</keyword>
<evidence type="ECO:0000313" key="5">
    <source>
        <dbReference type="EMBL" id="MDR5691655.1"/>
    </source>
</evidence>
<dbReference type="PANTHER" id="PTHR10196:SF69">
    <property type="entry name" value="GLYCEROL KINASE"/>
    <property type="match status" value="1"/>
</dbReference>
<dbReference type="GO" id="GO:0016301">
    <property type="term" value="F:kinase activity"/>
    <property type="evidence" value="ECO:0007669"/>
    <property type="project" value="UniProtKB-KW"/>
</dbReference>
<dbReference type="PANTHER" id="PTHR10196">
    <property type="entry name" value="SUGAR KINASE"/>
    <property type="match status" value="1"/>
</dbReference>
<dbReference type="Proteomes" id="UP001260072">
    <property type="component" value="Unassembled WGS sequence"/>
</dbReference>
<evidence type="ECO:0000313" key="6">
    <source>
        <dbReference type="Proteomes" id="UP001260072"/>
    </source>
</evidence>
<comment type="similarity">
    <text evidence="1">Belongs to the FGGY kinase family.</text>
</comment>
<dbReference type="Gene3D" id="3.30.420.40">
    <property type="match status" value="1"/>
</dbReference>
<keyword evidence="6" id="KW-1185">Reference proteome</keyword>
<organism evidence="5 6">
    <name type="scientific">Agromyces indicus</name>
    <dbReference type="NCBI Taxonomy" id="758919"/>
    <lineage>
        <taxon>Bacteria</taxon>
        <taxon>Bacillati</taxon>
        <taxon>Actinomycetota</taxon>
        <taxon>Actinomycetes</taxon>
        <taxon>Micrococcales</taxon>
        <taxon>Microbacteriaceae</taxon>
        <taxon>Agromyces</taxon>
    </lineage>
</organism>
<dbReference type="SUPFAM" id="SSF53067">
    <property type="entry name" value="Actin-like ATPase domain"/>
    <property type="match status" value="1"/>
</dbReference>
<evidence type="ECO:0000256" key="1">
    <source>
        <dbReference type="ARBA" id="ARBA00009156"/>
    </source>
</evidence>
<evidence type="ECO:0000259" key="4">
    <source>
        <dbReference type="Pfam" id="PF00370"/>
    </source>
</evidence>
<evidence type="ECO:0000256" key="2">
    <source>
        <dbReference type="ARBA" id="ARBA00022679"/>
    </source>
</evidence>
<comment type="caution">
    <text evidence="5">The sequence shown here is derived from an EMBL/GenBank/DDBJ whole genome shotgun (WGS) entry which is preliminary data.</text>
</comment>
<gene>
    <name evidence="5" type="ORF">RH861_06205</name>
</gene>
<feature type="domain" description="Carbohydrate kinase FGGY N-terminal" evidence="4">
    <location>
        <begin position="5"/>
        <end position="55"/>
    </location>
</feature>
<dbReference type="Pfam" id="PF00370">
    <property type="entry name" value="FGGY_N"/>
    <property type="match status" value="1"/>
</dbReference>
<accession>A0ABU1FIS0</accession>
<feature type="non-terminal residue" evidence="5">
    <location>
        <position position="57"/>
    </location>
</feature>
<dbReference type="InterPro" id="IPR018484">
    <property type="entry name" value="FGGY_N"/>
</dbReference>
<evidence type="ECO:0000256" key="3">
    <source>
        <dbReference type="ARBA" id="ARBA00022777"/>
    </source>
</evidence>
<dbReference type="EMBL" id="JAVKGS010000001">
    <property type="protein sequence ID" value="MDR5691655.1"/>
    <property type="molecule type" value="Genomic_DNA"/>
</dbReference>
<name>A0ABU1FIS0_9MICO</name>